<keyword evidence="3" id="KW-1185">Reference proteome</keyword>
<dbReference type="Gene3D" id="3.10.20.720">
    <property type="match status" value="1"/>
</dbReference>
<evidence type="ECO:0000313" key="3">
    <source>
        <dbReference type="Proteomes" id="UP001629113"/>
    </source>
</evidence>
<dbReference type="EMBL" id="JBFCZG010000006">
    <property type="protein sequence ID" value="KAL3420552.1"/>
    <property type="molecule type" value="Genomic_DNA"/>
</dbReference>
<feature type="compositionally biased region" description="Basic and acidic residues" evidence="1">
    <location>
        <begin position="372"/>
        <end position="395"/>
    </location>
</feature>
<dbReference type="InterPro" id="IPR007902">
    <property type="entry name" value="Chl4/mis15/CENP-N"/>
</dbReference>
<evidence type="ECO:0008006" key="4">
    <source>
        <dbReference type="Google" id="ProtNLM"/>
    </source>
</evidence>
<dbReference type="Pfam" id="PF05238">
    <property type="entry name" value="CENP-N"/>
    <property type="match status" value="1"/>
</dbReference>
<comment type="caution">
    <text evidence="2">The sequence shown here is derived from an EMBL/GenBank/DDBJ whole genome shotgun (WGS) entry which is preliminary data.</text>
</comment>
<name>A0ABR4PB75_9HELO</name>
<feature type="region of interest" description="Disordered" evidence="1">
    <location>
        <begin position="293"/>
        <end position="420"/>
    </location>
</feature>
<accession>A0ABR4PB75</accession>
<dbReference type="Proteomes" id="UP001629113">
    <property type="component" value="Unassembled WGS sequence"/>
</dbReference>
<gene>
    <name evidence="2" type="ORF">PVAG01_06997</name>
</gene>
<evidence type="ECO:0000313" key="2">
    <source>
        <dbReference type="EMBL" id="KAL3420552.1"/>
    </source>
</evidence>
<reference evidence="2 3" key="1">
    <citation type="submission" date="2024-06" db="EMBL/GenBank/DDBJ databases">
        <title>Complete genome of Phlyctema vagabunda strain 19-DSS-EL-015.</title>
        <authorList>
            <person name="Fiorenzani C."/>
        </authorList>
    </citation>
    <scope>NUCLEOTIDE SEQUENCE [LARGE SCALE GENOMIC DNA]</scope>
    <source>
        <strain evidence="2 3">19-DSS-EL-015</strain>
    </source>
</reference>
<evidence type="ECO:0000256" key="1">
    <source>
        <dbReference type="SAM" id="MobiDB-lite"/>
    </source>
</evidence>
<organism evidence="2 3">
    <name type="scientific">Phlyctema vagabunda</name>
    <dbReference type="NCBI Taxonomy" id="108571"/>
    <lineage>
        <taxon>Eukaryota</taxon>
        <taxon>Fungi</taxon>
        <taxon>Dikarya</taxon>
        <taxon>Ascomycota</taxon>
        <taxon>Pezizomycotina</taxon>
        <taxon>Leotiomycetes</taxon>
        <taxon>Helotiales</taxon>
        <taxon>Dermateaceae</taxon>
        <taxon>Phlyctema</taxon>
    </lineage>
</organism>
<proteinExistence type="predicted"/>
<protein>
    <recommendedName>
        <fullName evidence="4">CHL4-domain-containing protein</fullName>
    </recommendedName>
</protein>
<sequence>MASVSVPTTRALPNTHRVPSQNPAVFKLLQRLSRPSLLSLVLDWLEDGNQAVCAPYLRSEADEEDDQDLYPAASSLPALRDLYSSMQEHKGSKRDVVDRILEGDWRHGITLYQLATVDSQYLYDHPSSQKWSALKIIRLSNDEGEDGSRAEKKTLTLPRFHPPTFLQNLRRETLPDVKAHYTLEAHKSLPLYILRIFIVDSPYNTERALQTPANDNLLDSSKTFYVAFPHNSPYIYVSLTTSIGPSSSTDSRSLRKLALDSIPKAMSRPRERYGLESTNLSAKTLEALTEMRGAGRTNAASGGWSIYTEKDKGDHPLNNQLPQPGPAAEQDEPEATQEPPKPVGMKRKVEEDPRLVKRRKQVAQARFGNSGKPDDGKGIERFDLRIEDPYSKDVPPDANLSPSLQTHAPPPRKSRGRRSSITEALAKDPNAVDVTEGWIPDVRITFHGRHVFAGIRQWVEDGIIDGEKMPGWMTGEEGVSIGVVKNGRIRGYKGSGV</sequence>